<evidence type="ECO:0000313" key="3">
    <source>
        <dbReference type="EMBL" id="KZF19129.1"/>
    </source>
</evidence>
<dbReference type="STRING" id="1328760.A0A164ZI84"/>
<evidence type="ECO:0000259" key="2">
    <source>
        <dbReference type="Pfam" id="PF25484"/>
    </source>
</evidence>
<dbReference type="Proteomes" id="UP000076632">
    <property type="component" value="Unassembled WGS sequence"/>
</dbReference>
<keyword evidence="1" id="KW-0732">Signal</keyword>
<gene>
    <name evidence="3" type="ORF">L228DRAFT_251219</name>
</gene>
<proteinExistence type="predicted"/>
<dbReference type="RefSeq" id="XP_018184684.1">
    <property type="nucleotide sequence ID" value="XM_018333510.1"/>
</dbReference>
<evidence type="ECO:0000256" key="1">
    <source>
        <dbReference type="SAM" id="SignalP"/>
    </source>
</evidence>
<reference evidence="3 4" key="1">
    <citation type="journal article" date="2016" name="Fungal Biol.">
        <title>The genome of Xylona heveae provides a window into fungal endophytism.</title>
        <authorList>
            <person name="Gazis R."/>
            <person name="Kuo A."/>
            <person name="Riley R."/>
            <person name="LaButti K."/>
            <person name="Lipzen A."/>
            <person name="Lin J."/>
            <person name="Amirebrahimi M."/>
            <person name="Hesse C.N."/>
            <person name="Spatafora J.W."/>
            <person name="Henrissat B."/>
            <person name="Hainaut M."/>
            <person name="Grigoriev I.V."/>
            <person name="Hibbett D.S."/>
        </authorList>
    </citation>
    <scope>NUCLEOTIDE SEQUENCE [LARGE SCALE GENOMIC DNA]</scope>
    <source>
        <strain evidence="3 4">TC161</strain>
    </source>
</reference>
<sequence length="195" mass="20577">MHFNPSSLVIFATTLPLLASLSSASPVLDVAQRRDTVPSGSYYTVERLPWDGVTPVPHEGEYLYPYSTGTGPGTTVAAFTSDKTLAVKGYITETTTFELGIALSAFPWTMQIPSSNVSAAVPVTIEANATTPGTVGFGYSIGAKPGLWTSAVAGFDGFFACDTSLNITQLFGIIRYGRSYSIPSGCAEIQLDKAN</sequence>
<dbReference type="AlphaFoldDB" id="A0A164ZI84"/>
<organism evidence="3 4">
    <name type="scientific">Xylona heveae (strain CBS 132557 / TC161)</name>
    <dbReference type="NCBI Taxonomy" id="1328760"/>
    <lineage>
        <taxon>Eukaryota</taxon>
        <taxon>Fungi</taxon>
        <taxon>Dikarya</taxon>
        <taxon>Ascomycota</taxon>
        <taxon>Pezizomycotina</taxon>
        <taxon>Xylonomycetes</taxon>
        <taxon>Xylonales</taxon>
        <taxon>Xylonaceae</taxon>
        <taxon>Xylona</taxon>
    </lineage>
</organism>
<feature type="chain" id="PRO_5007854902" description="DUF7907 domain-containing protein" evidence="1">
    <location>
        <begin position="25"/>
        <end position="195"/>
    </location>
</feature>
<feature type="domain" description="DUF7907" evidence="2">
    <location>
        <begin position="57"/>
        <end position="192"/>
    </location>
</feature>
<evidence type="ECO:0000313" key="4">
    <source>
        <dbReference type="Proteomes" id="UP000076632"/>
    </source>
</evidence>
<dbReference type="GeneID" id="28898647"/>
<accession>A0A164ZI84</accession>
<dbReference type="InterPro" id="IPR057229">
    <property type="entry name" value="DUF7907"/>
</dbReference>
<feature type="signal peptide" evidence="1">
    <location>
        <begin position="1"/>
        <end position="24"/>
    </location>
</feature>
<protein>
    <recommendedName>
        <fullName evidence="2">DUF7907 domain-containing protein</fullName>
    </recommendedName>
</protein>
<dbReference type="InParanoid" id="A0A164ZI84"/>
<keyword evidence="4" id="KW-1185">Reference proteome</keyword>
<dbReference type="EMBL" id="KV407467">
    <property type="protein sequence ID" value="KZF19129.1"/>
    <property type="molecule type" value="Genomic_DNA"/>
</dbReference>
<name>A0A164ZI84_XYLHT</name>
<dbReference type="Pfam" id="PF25484">
    <property type="entry name" value="DUF7907"/>
    <property type="match status" value="1"/>
</dbReference>